<sequence length="108" mass="12356">MTEHIEPRQVETDDLTKVWSVTEFCARHRIDTEEQALLLKLFGPFATAPLHGSDFGRGNPIHCIFHATRSNLGRPSSVIRLRARTPIFASYQRERSVTLFEVSKSVEF</sequence>
<geneLocation type="plasmid" evidence="2">
    <name>unnamed3 sequence</name>
</geneLocation>
<proteinExistence type="predicted"/>
<organism evidence="1 2">
    <name type="scientific">Rhizobium leguminosarum</name>
    <dbReference type="NCBI Taxonomy" id="384"/>
    <lineage>
        <taxon>Bacteria</taxon>
        <taxon>Pseudomonadati</taxon>
        <taxon>Pseudomonadota</taxon>
        <taxon>Alphaproteobacteria</taxon>
        <taxon>Hyphomicrobiales</taxon>
        <taxon>Rhizobiaceae</taxon>
        <taxon>Rhizobium/Agrobacterium group</taxon>
        <taxon>Rhizobium</taxon>
    </lineage>
</organism>
<name>A0A1L3ZMA5_RHILE</name>
<dbReference type="AlphaFoldDB" id="A0A1L3ZMA5"/>
<dbReference type="Proteomes" id="UP000183050">
    <property type="component" value="Plasmid unnamed3"/>
</dbReference>
<dbReference type="EMBL" id="CP018231">
    <property type="protein sequence ID" value="API56779.1"/>
    <property type="molecule type" value="Genomic_DNA"/>
</dbReference>
<gene>
    <name evidence="1" type="ORF">BMW22_35780</name>
</gene>
<evidence type="ECO:0000313" key="1">
    <source>
        <dbReference type="EMBL" id="API56779.1"/>
    </source>
</evidence>
<reference evidence="1 2" key="1">
    <citation type="submission" date="2016-11" db="EMBL/GenBank/DDBJ databases">
        <title>Rhizobium leguminosarum bv. viciae strain Vaf12 isolated from Vavilovia formosa root nodules from Russia, Dagestan.</title>
        <authorList>
            <person name="Kimeklis A."/>
        </authorList>
    </citation>
    <scope>NUCLEOTIDE SEQUENCE [LARGE SCALE GENOMIC DNA]</scope>
    <source>
        <strain evidence="1 2">Vaf-108</strain>
        <plasmid evidence="2">Plasmid unnamed3 sequence</plasmid>
    </source>
</reference>
<accession>A0A1L3ZMA5</accession>
<keyword evidence="1" id="KW-0614">Plasmid</keyword>
<protein>
    <submittedName>
        <fullName evidence="1">Uncharacterized protein</fullName>
    </submittedName>
</protein>
<evidence type="ECO:0000313" key="2">
    <source>
        <dbReference type="Proteomes" id="UP000183050"/>
    </source>
</evidence>